<organism evidence="9 10">
    <name type="scientific">Barnesiella viscericola</name>
    <dbReference type="NCBI Taxonomy" id="397865"/>
    <lineage>
        <taxon>Bacteria</taxon>
        <taxon>Pseudomonadati</taxon>
        <taxon>Bacteroidota</taxon>
        <taxon>Bacteroidia</taxon>
        <taxon>Bacteroidales</taxon>
        <taxon>Barnesiellaceae</taxon>
        <taxon>Barnesiella</taxon>
    </lineage>
</organism>
<dbReference type="GO" id="GO:0009279">
    <property type="term" value="C:cell outer membrane"/>
    <property type="evidence" value="ECO:0007669"/>
    <property type="project" value="UniProtKB-SubCell"/>
</dbReference>
<evidence type="ECO:0000256" key="8">
    <source>
        <dbReference type="SAM" id="SignalP"/>
    </source>
</evidence>
<protein>
    <recommendedName>
        <fullName evidence="11">Polymorphic outer membrane protein</fullName>
    </recommendedName>
</protein>
<comment type="caution">
    <text evidence="9">The sequence shown here is derived from an EMBL/GenBank/DDBJ whole genome shotgun (WGS) entry which is preliminary data.</text>
</comment>
<dbReference type="InterPro" id="IPR011050">
    <property type="entry name" value="Pectin_lyase_fold/virulence"/>
</dbReference>
<accession>A0A921MRY9</accession>
<evidence type="ECO:0000256" key="4">
    <source>
        <dbReference type="ARBA" id="ARBA00022525"/>
    </source>
</evidence>
<dbReference type="InterPro" id="IPR003368">
    <property type="entry name" value="POMP_repeat"/>
</dbReference>
<feature type="chain" id="PRO_5037805855" description="Polymorphic outer membrane protein" evidence="8">
    <location>
        <begin position="21"/>
        <end position="527"/>
    </location>
</feature>
<dbReference type="NCBIfam" id="TIGR01376">
    <property type="entry name" value="POMP_repeat"/>
    <property type="match status" value="1"/>
</dbReference>
<keyword evidence="5 8" id="KW-0732">Signal</keyword>
<comment type="subcellular location">
    <subcellularLocation>
        <location evidence="1">Cell envelope</location>
    </subcellularLocation>
    <subcellularLocation>
        <location evidence="2">Cell outer membrane</location>
    </subcellularLocation>
    <subcellularLocation>
        <location evidence="3">Secreted</location>
    </subcellularLocation>
</comment>
<evidence type="ECO:0000256" key="6">
    <source>
        <dbReference type="ARBA" id="ARBA00023136"/>
    </source>
</evidence>
<dbReference type="EMBL" id="DYUD01000024">
    <property type="protein sequence ID" value="HJG89563.1"/>
    <property type="molecule type" value="Genomic_DNA"/>
</dbReference>
<dbReference type="Gene3D" id="2.160.20.10">
    <property type="entry name" value="Single-stranded right-handed beta-helix, Pectin lyase-like"/>
    <property type="match status" value="1"/>
</dbReference>
<dbReference type="PANTHER" id="PTHR11319:SF35">
    <property type="entry name" value="OUTER MEMBRANE PROTEIN PMPC-RELATED"/>
    <property type="match status" value="1"/>
</dbReference>
<dbReference type="InterPro" id="IPR012334">
    <property type="entry name" value="Pectin_lyas_fold"/>
</dbReference>
<name>A0A921MRY9_9BACT</name>
<evidence type="ECO:0000313" key="10">
    <source>
        <dbReference type="Proteomes" id="UP000757103"/>
    </source>
</evidence>
<keyword evidence="6" id="KW-0472">Membrane</keyword>
<evidence type="ECO:0000256" key="5">
    <source>
        <dbReference type="ARBA" id="ARBA00022729"/>
    </source>
</evidence>
<evidence type="ECO:0000256" key="1">
    <source>
        <dbReference type="ARBA" id="ARBA00004196"/>
    </source>
</evidence>
<dbReference type="RefSeq" id="WP_273306608.1">
    <property type="nucleotide sequence ID" value="NZ_DYUD01000024.1"/>
</dbReference>
<dbReference type="SUPFAM" id="SSF51126">
    <property type="entry name" value="Pectin lyase-like"/>
    <property type="match status" value="1"/>
</dbReference>
<keyword evidence="7" id="KW-0998">Cell outer membrane</keyword>
<dbReference type="AlphaFoldDB" id="A0A921MRY9"/>
<proteinExistence type="predicted"/>
<evidence type="ECO:0000256" key="7">
    <source>
        <dbReference type="ARBA" id="ARBA00023237"/>
    </source>
</evidence>
<evidence type="ECO:0000256" key="3">
    <source>
        <dbReference type="ARBA" id="ARBA00004613"/>
    </source>
</evidence>
<sequence length="527" mass="56370">MKKSTSLLCLLALCSGTLLAETVQVTTAEMNAATEGSLLQVMAAISGETETTVEFNFDGETLEYNTEDCKGIDLDKKNVKIDGLNKKNGKPVTIVGGSNYFLNLSGGSNVSMENLVVKGFSAIAIKMSGDCSFSATKCVFRDNRDPKNESGNNGGVARINNCNATFDQCWFYNNKGMGNYGGGALCFYTAESTMAPALRITNCTFEYNEAVSGGAVGVNVLKKGVVPSVYIANSTFANNTCGNRGGALYMQTAETTGSFEPAVVNCTFVGNLNNITNSDDGGAINVWARATAEPMKPVLINNLFAENYYDPWYTNPLNDVKAFYLEGDKAGDEAQPQTVFPVCKNNYFAAANDKFYQVLDVADDNALIDFSSDAVFAATEQNPWDENDPEYSHMTATLMGDLHVAMIAENSVVIGKGLKSYEGIEIPTTDQLGNPRPEAPAVGAVEYAAEISGIESAVVGNELRVWNDGRVVYAAGLDGEAEARVYNLTGSLVYEGVIADGAALELPVAQGIYLIVVDHLTQKLIVR</sequence>
<evidence type="ECO:0000313" key="9">
    <source>
        <dbReference type="EMBL" id="HJG89563.1"/>
    </source>
</evidence>
<reference evidence="9" key="1">
    <citation type="journal article" date="2021" name="PeerJ">
        <title>Extensive microbial diversity within the chicken gut microbiome revealed by metagenomics and culture.</title>
        <authorList>
            <person name="Gilroy R."/>
            <person name="Ravi A."/>
            <person name="Getino M."/>
            <person name="Pursley I."/>
            <person name="Horton D.L."/>
            <person name="Alikhan N.F."/>
            <person name="Baker D."/>
            <person name="Gharbi K."/>
            <person name="Hall N."/>
            <person name="Watson M."/>
            <person name="Adriaenssens E.M."/>
            <person name="Foster-Nyarko E."/>
            <person name="Jarju S."/>
            <person name="Secka A."/>
            <person name="Antonio M."/>
            <person name="Oren A."/>
            <person name="Chaudhuri R.R."/>
            <person name="La Ragione R."/>
            <person name="Hildebrand F."/>
            <person name="Pallen M.J."/>
        </authorList>
    </citation>
    <scope>NUCLEOTIDE SEQUENCE</scope>
    <source>
        <strain evidence="9">CHK121-7720</strain>
    </source>
</reference>
<dbReference type="Proteomes" id="UP000757103">
    <property type="component" value="Unassembled WGS sequence"/>
</dbReference>
<evidence type="ECO:0000256" key="2">
    <source>
        <dbReference type="ARBA" id="ARBA00004442"/>
    </source>
</evidence>
<dbReference type="GO" id="GO:0005576">
    <property type="term" value="C:extracellular region"/>
    <property type="evidence" value="ECO:0007669"/>
    <property type="project" value="UniProtKB-SubCell"/>
</dbReference>
<keyword evidence="4" id="KW-0964">Secreted</keyword>
<reference evidence="9" key="2">
    <citation type="submission" date="2021-09" db="EMBL/GenBank/DDBJ databases">
        <authorList>
            <person name="Gilroy R."/>
        </authorList>
    </citation>
    <scope>NUCLEOTIDE SEQUENCE</scope>
    <source>
        <strain evidence="9">CHK121-7720</strain>
    </source>
</reference>
<feature type="signal peptide" evidence="8">
    <location>
        <begin position="1"/>
        <end position="20"/>
    </location>
</feature>
<gene>
    <name evidence="9" type="ORF">K8U91_08885</name>
</gene>
<dbReference type="PANTHER" id="PTHR11319">
    <property type="entry name" value="G PROTEIN-COUPLED RECEPTOR-RELATED"/>
    <property type="match status" value="1"/>
</dbReference>
<evidence type="ECO:0008006" key="11">
    <source>
        <dbReference type="Google" id="ProtNLM"/>
    </source>
</evidence>